<dbReference type="AlphaFoldDB" id="A0A6C0IS58"/>
<evidence type="ECO:0000313" key="1">
    <source>
        <dbReference type="EMBL" id="QHT94707.1"/>
    </source>
</evidence>
<sequence length="34" mass="4002">MSIFSFWDGKLIFKSAKIPGHSIMQQIQFLWSKT</sequence>
<reference evidence="1" key="1">
    <citation type="journal article" date="2020" name="Nature">
        <title>Giant virus diversity and host interactions through global metagenomics.</title>
        <authorList>
            <person name="Schulz F."/>
            <person name="Roux S."/>
            <person name="Paez-Espino D."/>
            <person name="Jungbluth S."/>
            <person name="Walsh D.A."/>
            <person name="Denef V.J."/>
            <person name="McMahon K.D."/>
            <person name="Konstantinidis K.T."/>
            <person name="Eloe-Fadrosh E.A."/>
            <person name="Kyrpides N.C."/>
            <person name="Woyke T."/>
        </authorList>
    </citation>
    <scope>NUCLEOTIDE SEQUENCE</scope>
    <source>
        <strain evidence="1">GVMAG-M-3300024261-26</strain>
    </source>
</reference>
<name>A0A6C0IS58_9ZZZZ</name>
<accession>A0A6C0IS58</accession>
<organism evidence="1">
    <name type="scientific">viral metagenome</name>
    <dbReference type="NCBI Taxonomy" id="1070528"/>
    <lineage>
        <taxon>unclassified sequences</taxon>
        <taxon>metagenomes</taxon>
        <taxon>organismal metagenomes</taxon>
    </lineage>
</organism>
<protein>
    <submittedName>
        <fullName evidence="1">Uncharacterized protein</fullName>
    </submittedName>
</protein>
<proteinExistence type="predicted"/>
<dbReference type="EMBL" id="MN740229">
    <property type="protein sequence ID" value="QHT94707.1"/>
    <property type="molecule type" value="Genomic_DNA"/>
</dbReference>